<gene>
    <name evidence="2" type="ORF">C9F10_09560</name>
</gene>
<organism evidence="2 3">
    <name type="scientific">Salmonella enterica subsp. enterica serovar Poona</name>
    <dbReference type="NCBI Taxonomy" id="436295"/>
    <lineage>
        <taxon>Bacteria</taxon>
        <taxon>Pseudomonadati</taxon>
        <taxon>Pseudomonadota</taxon>
        <taxon>Gammaproteobacteria</taxon>
        <taxon>Enterobacterales</taxon>
        <taxon>Enterobacteriaceae</taxon>
        <taxon>Salmonella</taxon>
    </lineage>
</organism>
<name>A0A659SCH4_SALET</name>
<dbReference type="EMBL" id="PYKK01000697">
    <property type="protein sequence ID" value="TGD42803.1"/>
    <property type="molecule type" value="Genomic_DNA"/>
</dbReference>
<dbReference type="AlphaFoldDB" id="A0A659SCH4"/>
<feature type="domain" description="DUF218" evidence="1">
    <location>
        <begin position="62"/>
        <end position="185"/>
    </location>
</feature>
<dbReference type="InterPro" id="IPR051599">
    <property type="entry name" value="Cell_Envelope_Assoc"/>
</dbReference>
<accession>A0A659SCH4</accession>
<proteinExistence type="predicted"/>
<evidence type="ECO:0000313" key="2">
    <source>
        <dbReference type="EMBL" id="TGD42803.1"/>
    </source>
</evidence>
<protein>
    <submittedName>
        <fullName evidence="2">Vancomycin high temperature exclusion protein</fullName>
    </submittedName>
</protein>
<sequence>MLSQCARFIRRLCFTPRALTVACFLLVAAGVALFYSNWLIVNASQHLTWNDIQTVPARNVGLVLGAKPGNRYFTRRINTAAALYHAGKVKWLLVSGDNGKKEYDEPSAMQQALIAKGVPEAAIFCDYAGFSTLDSVVRAWKVFGENRITIISQAFHNQRAIWLAQQYGIDAIGVNAPDLNKRHGTYTRLREKLARVSAVLDAKILHRQPKYLGAGVPIGADSSHGVPSGLENASERR</sequence>
<dbReference type="GO" id="GO:0005886">
    <property type="term" value="C:plasma membrane"/>
    <property type="evidence" value="ECO:0007669"/>
    <property type="project" value="TreeGrafter"/>
</dbReference>
<dbReference type="Proteomes" id="UP000297989">
    <property type="component" value="Unassembled WGS sequence"/>
</dbReference>
<reference evidence="2 3" key="1">
    <citation type="submission" date="2018-03" db="EMBL/GenBank/DDBJ databases">
        <title>Non-Typhoidal Salmonella genome sequencing and assembly.</title>
        <authorList>
            <person name="Matchawe C."/>
        </authorList>
    </citation>
    <scope>NUCLEOTIDE SEQUENCE [LARGE SCALE GENOMIC DNA]</scope>
    <source>
        <strain evidence="2 3">8EV</strain>
    </source>
</reference>
<feature type="non-terminal residue" evidence="2">
    <location>
        <position position="237"/>
    </location>
</feature>
<evidence type="ECO:0000259" key="1">
    <source>
        <dbReference type="Pfam" id="PF02698"/>
    </source>
</evidence>
<comment type="caution">
    <text evidence="2">The sequence shown here is derived from an EMBL/GenBank/DDBJ whole genome shotgun (WGS) entry which is preliminary data.</text>
</comment>
<evidence type="ECO:0000313" key="3">
    <source>
        <dbReference type="Proteomes" id="UP000297989"/>
    </source>
</evidence>
<dbReference type="PANTHER" id="PTHR30336:SF6">
    <property type="entry name" value="INTEGRAL MEMBRANE PROTEIN"/>
    <property type="match status" value="1"/>
</dbReference>
<dbReference type="InterPro" id="IPR003848">
    <property type="entry name" value="DUF218"/>
</dbReference>
<dbReference type="Pfam" id="PF02698">
    <property type="entry name" value="DUF218"/>
    <property type="match status" value="1"/>
</dbReference>
<dbReference type="CDD" id="cd06259">
    <property type="entry name" value="YdcF-like"/>
    <property type="match status" value="1"/>
</dbReference>
<dbReference type="PANTHER" id="PTHR30336">
    <property type="entry name" value="INNER MEMBRANE PROTEIN, PROBABLE PERMEASE"/>
    <property type="match status" value="1"/>
</dbReference>